<evidence type="ECO:0000256" key="4">
    <source>
        <dbReference type="ARBA" id="ARBA00023004"/>
    </source>
</evidence>
<feature type="non-terminal residue" evidence="7">
    <location>
        <position position="1"/>
    </location>
</feature>
<organism evidence="7 8">
    <name type="scientific">Hondaea fermentalgiana</name>
    <dbReference type="NCBI Taxonomy" id="2315210"/>
    <lineage>
        <taxon>Eukaryota</taxon>
        <taxon>Sar</taxon>
        <taxon>Stramenopiles</taxon>
        <taxon>Bigyra</taxon>
        <taxon>Labyrinthulomycetes</taxon>
        <taxon>Thraustochytrida</taxon>
        <taxon>Thraustochytriidae</taxon>
        <taxon>Hondaea</taxon>
    </lineage>
</organism>
<dbReference type="Gene3D" id="2.40.110.10">
    <property type="entry name" value="Butyryl-CoA Dehydrogenase, subunit A, domain 2"/>
    <property type="match status" value="1"/>
</dbReference>
<feature type="non-terminal residue" evidence="7">
    <location>
        <position position="263"/>
    </location>
</feature>
<dbReference type="PANTHER" id="PTHR48083">
    <property type="entry name" value="MEDIUM-CHAIN SPECIFIC ACYL-COA DEHYDROGENASE, MITOCHONDRIAL-RELATED"/>
    <property type="match status" value="1"/>
</dbReference>
<dbReference type="GO" id="GO:0050660">
    <property type="term" value="F:flavin adenine dinucleotide binding"/>
    <property type="evidence" value="ECO:0007669"/>
    <property type="project" value="InterPro"/>
</dbReference>
<dbReference type="SUPFAM" id="SSF55856">
    <property type="entry name" value="Cytochrome b5-like heme/steroid binding domain"/>
    <property type="match status" value="1"/>
</dbReference>
<dbReference type="InterPro" id="IPR037069">
    <property type="entry name" value="AcylCoA_DH/ox_N_sf"/>
</dbReference>
<evidence type="ECO:0000256" key="2">
    <source>
        <dbReference type="ARBA" id="ARBA00022723"/>
    </source>
</evidence>
<evidence type="ECO:0000256" key="1">
    <source>
        <dbReference type="ARBA" id="ARBA00022617"/>
    </source>
</evidence>
<accession>A0A2R5FK02</accession>
<dbReference type="InterPro" id="IPR009100">
    <property type="entry name" value="AcylCoA_DH/oxidase_NM_dom_sf"/>
</dbReference>
<dbReference type="GO" id="GO:0046872">
    <property type="term" value="F:metal ion binding"/>
    <property type="evidence" value="ECO:0007669"/>
    <property type="project" value="UniProtKB-UniRule"/>
</dbReference>
<proteinExistence type="inferred from homology"/>
<dbReference type="InterPro" id="IPR018506">
    <property type="entry name" value="Cyt_B5_heme-BS"/>
</dbReference>
<dbReference type="Gene3D" id="3.10.120.10">
    <property type="entry name" value="Cytochrome b5-like heme/steroid binding domain"/>
    <property type="match status" value="1"/>
</dbReference>
<dbReference type="InterPro" id="IPR001199">
    <property type="entry name" value="Cyt_B5-like_heme/steroid-bd"/>
</dbReference>
<comment type="similarity">
    <text evidence="5">Belongs to the cytochrome b5 family.</text>
</comment>
<protein>
    <submittedName>
        <fullName evidence="7">Acyl-CoA dehydrogenase apdG</fullName>
    </submittedName>
</protein>
<dbReference type="PROSITE" id="PS50255">
    <property type="entry name" value="CYTOCHROME_B5_2"/>
    <property type="match status" value="1"/>
</dbReference>
<feature type="domain" description="Cytochrome b5 heme-binding" evidence="6">
    <location>
        <begin position="1"/>
        <end position="76"/>
    </location>
</feature>
<keyword evidence="8" id="KW-1185">Reference proteome</keyword>
<dbReference type="SMART" id="SM01117">
    <property type="entry name" value="Cyt-b5"/>
    <property type="match status" value="1"/>
</dbReference>
<dbReference type="GO" id="GO:0005737">
    <property type="term" value="C:cytoplasm"/>
    <property type="evidence" value="ECO:0007669"/>
    <property type="project" value="TreeGrafter"/>
</dbReference>
<dbReference type="Gene3D" id="1.10.540.10">
    <property type="entry name" value="Acyl-CoA dehydrogenase/oxidase, N-terminal domain"/>
    <property type="match status" value="1"/>
</dbReference>
<dbReference type="SUPFAM" id="SSF56645">
    <property type="entry name" value="Acyl-CoA dehydrogenase NM domain-like"/>
    <property type="match status" value="1"/>
</dbReference>
<dbReference type="Proteomes" id="UP000241890">
    <property type="component" value="Unassembled WGS sequence"/>
</dbReference>
<dbReference type="PANTHER" id="PTHR48083:SF28">
    <property type="entry name" value="ACYL-COA DEHYDROGENASE FAMILY PROTEIN (AFU_ORTHOLOGUE AFUA_6G10880)-RELATED"/>
    <property type="match status" value="1"/>
</dbReference>
<dbReference type="InterPro" id="IPR013786">
    <property type="entry name" value="AcylCoA_DH/ox_N"/>
</dbReference>
<evidence type="ECO:0000313" key="8">
    <source>
        <dbReference type="Proteomes" id="UP000241890"/>
    </source>
</evidence>
<gene>
    <name evidence="7" type="ORF">FCC1311_023081</name>
</gene>
<evidence type="ECO:0000256" key="3">
    <source>
        <dbReference type="ARBA" id="ARBA00023002"/>
    </source>
</evidence>
<evidence type="ECO:0000313" key="7">
    <source>
        <dbReference type="EMBL" id="GBG16081.1"/>
    </source>
</evidence>
<dbReference type="InterPro" id="IPR050741">
    <property type="entry name" value="Acyl-CoA_dehydrogenase"/>
</dbReference>
<sequence length="263" mass="29345">RRVARAEVAKHATADDAWVIVGDDVFDVSKFIALHPGGKQILARAAGTDVTEDFRLFHHEGVLRKYGDRLRVAKLDEAPEKKSVVPYSEPIWTLRFNSPYYKDTHRAFRARVRDFVDTVLLPTMEDWEMDKRPPAFVTEEMGRRGLLALMTGMDKFPRAYVDAGTPEVEDFDHFHEFILYDELARCANGSVLAAITNGPAIALSAIMAYGTEEQRQMVAPDVLMGRKFIALGMSEPNAGSDVAALQTAAVFEDDGRTIRINGV</sequence>
<dbReference type="GO" id="GO:0033539">
    <property type="term" value="P:fatty acid beta-oxidation using acyl-CoA dehydrogenase"/>
    <property type="evidence" value="ECO:0007669"/>
    <property type="project" value="TreeGrafter"/>
</dbReference>
<dbReference type="GO" id="GO:0003995">
    <property type="term" value="F:acyl-CoA dehydrogenase activity"/>
    <property type="evidence" value="ECO:0007669"/>
    <property type="project" value="InterPro"/>
</dbReference>
<evidence type="ECO:0000259" key="6">
    <source>
        <dbReference type="PROSITE" id="PS50255"/>
    </source>
</evidence>
<dbReference type="Pfam" id="PF00173">
    <property type="entry name" value="Cyt-b5"/>
    <property type="match status" value="1"/>
</dbReference>
<comment type="caution">
    <text evidence="7">The sequence shown here is derived from an EMBL/GenBank/DDBJ whole genome shotgun (WGS) entry which is preliminary data.</text>
</comment>
<name>A0A2R5FK02_9STRA</name>
<evidence type="ECO:0000256" key="5">
    <source>
        <dbReference type="RuleBase" id="RU362121"/>
    </source>
</evidence>
<dbReference type="GO" id="GO:0020037">
    <property type="term" value="F:heme binding"/>
    <property type="evidence" value="ECO:0007669"/>
    <property type="project" value="UniProtKB-UniRule"/>
</dbReference>
<keyword evidence="3" id="KW-0560">Oxidoreductase</keyword>
<dbReference type="InterPro" id="IPR006089">
    <property type="entry name" value="Acyl-CoA_DH_CS"/>
</dbReference>
<dbReference type="EMBL" id="BEYU01000797">
    <property type="protein sequence ID" value="GBG16081.1"/>
    <property type="molecule type" value="Genomic_DNA"/>
</dbReference>
<dbReference type="Pfam" id="PF02771">
    <property type="entry name" value="Acyl-CoA_dh_N"/>
    <property type="match status" value="1"/>
</dbReference>
<dbReference type="InterPro" id="IPR036400">
    <property type="entry name" value="Cyt_B5-like_heme/steroid_sf"/>
</dbReference>
<keyword evidence="2 5" id="KW-0479">Metal-binding</keyword>
<keyword evidence="1 5" id="KW-0349">Heme</keyword>
<dbReference type="InterPro" id="IPR046373">
    <property type="entry name" value="Acyl-CoA_Oxase/DH_mid-dom_sf"/>
</dbReference>
<dbReference type="PROSITE" id="PS00072">
    <property type="entry name" value="ACYL_COA_DH_1"/>
    <property type="match status" value="1"/>
</dbReference>
<reference evidence="7 8" key="1">
    <citation type="submission" date="2017-12" db="EMBL/GenBank/DDBJ databases">
        <title>Sequencing, de novo assembly and annotation of complete genome of a new Thraustochytrid species, strain FCC1311.</title>
        <authorList>
            <person name="Sedici K."/>
            <person name="Godart F."/>
            <person name="Aiese Cigliano R."/>
            <person name="Sanseverino W."/>
            <person name="Barakat M."/>
            <person name="Ortet P."/>
            <person name="Marechal E."/>
            <person name="Cagnac O."/>
            <person name="Amato A."/>
        </authorList>
    </citation>
    <scope>NUCLEOTIDE SEQUENCE [LARGE SCALE GENOMIC DNA]</scope>
</reference>
<keyword evidence="4 5" id="KW-0408">Iron</keyword>
<dbReference type="InParanoid" id="A0A2R5FK02"/>
<dbReference type="PROSITE" id="PS00191">
    <property type="entry name" value="CYTOCHROME_B5_1"/>
    <property type="match status" value="1"/>
</dbReference>
<dbReference type="AlphaFoldDB" id="A0A2R5FK02"/>
<dbReference type="OrthoDB" id="260519at2759"/>